<feature type="transmembrane region" description="Helical" evidence="2">
    <location>
        <begin position="585"/>
        <end position="603"/>
    </location>
</feature>
<keyword evidence="2" id="KW-0472">Membrane</keyword>
<name>A0AAN6GQW8_9BASI</name>
<dbReference type="AlphaFoldDB" id="A0AAN6GQW8"/>
<feature type="transmembrane region" description="Helical" evidence="2">
    <location>
        <begin position="750"/>
        <end position="771"/>
    </location>
</feature>
<evidence type="ECO:0000256" key="2">
    <source>
        <dbReference type="SAM" id="Phobius"/>
    </source>
</evidence>
<evidence type="ECO:0000313" key="3">
    <source>
        <dbReference type="EMBL" id="KAK0548695.1"/>
    </source>
</evidence>
<organism evidence="3 4">
    <name type="scientific">Tilletia horrida</name>
    <dbReference type="NCBI Taxonomy" id="155126"/>
    <lineage>
        <taxon>Eukaryota</taxon>
        <taxon>Fungi</taxon>
        <taxon>Dikarya</taxon>
        <taxon>Basidiomycota</taxon>
        <taxon>Ustilaginomycotina</taxon>
        <taxon>Exobasidiomycetes</taxon>
        <taxon>Tilletiales</taxon>
        <taxon>Tilletiaceae</taxon>
        <taxon>Tilletia</taxon>
    </lineage>
</organism>
<feature type="compositionally biased region" description="Low complexity" evidence="1">
    <location>
        <begin position="76"/>
        <end position="87"/>
    </location>
</feature>
<dbReference type="EMBL" id="JAPDMZ010000130">
    <property type="protein sequence ID" value="KAK0548695.1"/>
    <property type="molecule type" value="Genomic_DNA"/>
</dbReference>
<feature type="transmembrane region" description="Helical" evidence="2">
    <location>
        <begin position="615"/>
        <end position="633"/>
    </location>
</feature>
<feature type="transmembrane region" description="Helical" evidence="2">
    <location>
        <begin position="725"/>
        <end position="744"/>
    </location>
</feature>
<keyword evidence="2" id="KW-0812">Transmembrane</keyword>
<proteinExistence type="predicted"/>
<dbReference type="Pfam" id="PF06772">
    <property type="entry name" value="LtrA"/>
    <property type="match status" value="2"/>
</dbReference>
<feature type="region of interest" description="Disordered" evidence="1">
    <location>
        <begin position="128"/>
        <end position="155"/>
    </location>
</feature>
<keyword evidence="2" id="KW-1133">Transmembrane helix</keyword>
<feature type="transmembrane region" description="Helical" evidence="2">
    <location>
        <begin position="654"/>
        <end position="674"/>
    </location>
</feature>
<feature type="compositionally biased region" description="Polar residues" evidence="1">
    <location>
        <begin position="129"/>
        <end position="139"/>
    </location>
</feature>
<dbReference type="InterPro" id="IPR010640">
    <property type="entry name" value="Low_temperature_requirement_A"/>
</dbReference>
<gene>
    <name evidence="3" type="ORF">OC846_004383</name>
</gene>
<sequence>MSGHHHHHQYQPPTAITTDMPAELTEEIDPNMVSPWGTYHHDVSSATPLPQQQHLHHHHHAHGSASYEARGFQDVQLTQQQLHQQEQQQHHQQDPIPAHSLEDDRSALYNQLNSSSTAMPGVTLAQVGRKNTNGSSQSAPFLAKTGRAHSSRTGSLDFDLETEKAMIRQRQSQLGMGGAGPSMLGASASGAGGGGGGAHGQGMLRELSDFDIANGRIGKRLLANKSHIAAHGDQFPITWGHLFKRPLIRQWLHNGRLYREEDEREPSRFELFFDLSFVGIVHLLADGAAESATAINVAKFFLTFHPAWSIWLDVRQFINTSGTDDVWQRAWILLMMVLLAGYAANATGIKIENFGLAAHAAQLAGELPAEGGGGGGEGSGSLASEILGSMLGEASGAGGEGTTAGGHGEGATKAGEHARRLLVNHVGPWLLKRAAAEGGGHGGSSGAEGGGGESELPPLSNYIGNGYYFGEHYDSALRCAIAFFLVAKCVRLLLYLIYGALLPKFRKALWLNGLALGLIAAINIPLIFVTTPWLIILLWTAGIAVEIFSRYFIALGLQIMHARQKHKGQTSYIPAASIEHIMERMVLFTILIIGESILVSNYSATPGLFGISHEFGRSALAITLSFLICWLFFDADAARVFVHALRRNWFTSISFTNLHLPLCASLILMASAMHVLVTQETADQGYLWYFSGSLATTVLCIAGIGLLHHSLDLHGSAKFPHHVRIIWRLVAAVIIACMPLRTGWTSLSFLAVNVGILAWLVAFETIGKVGAVGKHYDEKKAAELKAAREALYASEKAGRAPRESSAGLDDSFGGAKGSAGASSFSMGPINNNNKNNRDVEAVDSTGTMYVAATQQEGATFRDKLFYRMRRLNKDWTVRAPRRADWHEYEDLTGAERGEEDVGIESELGKLQVKEVSSGQRWAYAV</sequence>
<protein>
    <submittedName>
        <fullName evidence="3">Uncharacterized protein</fullName>
    </submittedName>
</protein>
<dbReference type="PANTHER" id="PTHR36840:SF1">
    <property type="entry name" value="BLL5714 PROTEIN"/>
    <property type="match status" value="1"/>
</dbReference>
<feature type="region of interest" description="Disordered" evidence="1">
    <location>
        <begin position="31"/>
        <end position="98"/>
    </location>
</feature>
<reference evidence="3" key="1">
    <citation type="journal article" date="2023" name="PhytoFront">
        <title>Draft Genome Resources of Seven Strains of Tilletia horrida, Causal Agent of Kernel Smut of Rice.</title>
        <authorList>
            <person name="Khanal S."/>
            <person name="Antony Babu S."/>
            <person name="Zhou X.G."/>
        </authorList>
    </citation>
    <scope>NUCLEOTIDE SEQUENCE</scope>
    <source>
        <strain evidence="3">TX6</strain>
    </source>
</reference>
<feature type="transmembrane region" description="Helical" evidence="2">
    <location>
        <begin position="481"/>
        <end position="502"/>
    </location>
</feature>
<evidence type="ECO:0000313" key="4">
    <source>
        <dbReference type="Proteomes" id="UP001176517"/>
    </source>
</evidence>
<dbReference type="Proteomes" id="UP001176517">
    <property type="component" value="Unassembled WGS sequence"/>
</dbReference>
<feature type="transmembrane region" description="Helical" evidence="2">
    <location>
        <begin position="534"/>
        <end position="557"/>
    </location>
</feature>
<accession>A0AAN6GQW8</accession>
<comment type="caution">
    <text evidence="3">The sequence shown here is derived from an EMBL/GenBank/DDBJ whole genome shotgun (WGS) entry which is preliminary data.</text>
</comment>
<dbReference type="PANTHER" id="PTHR36840">
    <property type="entry name" value="BLL5714 PROTEIN"/>
    <property type="match status" value="1"/>
</dbReference>
<keyword evidence="4" id="KW-1185">Reference proteome</keyword>
<feature type="transmembrane region" description="Helical" evidence="2">
    <location>
        <begin position="686"/>
        <end position="704"/>
    </location>
</feature>
<evidence type="ECO:0000256" key="1">
    <source>
        <dbReference type="SAM" id="MobiDB-lite"/>
    </source>
</evidence>
<feature type="transmembrane region" description="Helical" evidence="2">
    <location>
        <begin position="509"/>
        <end position="528"/>
    </location>
</feature>